<sequence>MEHRNLHYSPTLRPRQSRHFDAPPPMDARTPLVARHRQWQWATAIPRPAMPPVCSHYDFSQDLTMKGPQAANCCLNSFIPTIPTFQLRLSPPVFEHHRQANSDIHRSMLFWTTRSVHTLYYESRCSELYNSVLFFPESLSFCLGVV</sequence>
<evidence type="ECO:0000313" key="2">
    <source>
        <dbReference type="EMBL" id="KAG2624570.1"/>
    </source>
</evidence>
<protein>
    <submittedName>
        <fullName evidence="2">Uncharacterized protein</fullName>
    </submittedName>
</protein>
<name>A0A8T0UPI4_PANVG</name>
<organism evidence="2 3">
    <name type="scientific">Panicum virgatum</name>
    <name type="common">Blackwell switchgrass</name>
    <dbReference type="NCBI Taxonomy" id="38727"/>
    <lineage>
        <taxon>Eukaryota</taxon>
        <taxon>Viridiplantae</taxon>
        <taxon>Streptophyta</taxon>
        <taxon>Embryophyta</taxon>
        <taxon>Tracheophyta</taxon>
        <taxon>Spermatophyta</taxon>
        <taxon>Magnoliopsida</taxon>
        <taxon>Liliopsida</taxon>
        <taxon>Poales</taxon>
        <taxon>Poaceae</taxon>
        <taxon>PACMAD clade</taxon>
        <taxon>Panicoideae</taxon>
        <taxon>Panicodae</taxon>
        <taxon>Paniceae</taxon>
        <taxon>Panicinae</taxon>
        <taxon>Panicum</taxon>
        <taxon>Panicum sect. Hiantes</taxon>
    </lineage>
</organism>
<feature type="region of interest" description="Disordered" evidence="1">
    <location>
        <begin position="1"/>
        <end position="25"/>
    </location>
</feature>
<comment type="caution">
    <text evidence="2">The sequence shown here is derived from an EMBL/GenBank/DDBJ whole genome shotgun (WGS) entry which is preliminary data.</text>
</comment>
<gene>
    <name evidence="2" type="ORF">PVAP13_3KG142900</name>
</gene>
<dbReference type="AlphaFoldDB" id="A0A8T0UPI4"/>
<reference evidence="2" key="1">
    <citation type="submission" date="2020-05" db="EMBL/GenBank/DDBJ databases">
        <title>WGS assembly of Panicum virgatum.</title>
        <authorList>
            <person name="Lovell J.T."/>
            <person name="Jenkins J."/>
            <person name="Shu S."/>
            <person name="Juenger T.E."/>
            <person name="Schmutz J."/>
        </authorList>
    </citation>
    <scope>NUCLEOTIDE SEQUENCE</scope>
    <source>
        <strain evidence="2">AP13</strain>
    </source>
</reference>
<evidence type="ECO:0000256" key="1">
    <source>
        <dbReference type="SAM" id="MobiDB-lite"/>
    </source>
</evidence>
<accession>A0A8T0UPI4</accession>
<proteinExistence type="predicted"/>
<dbReference type="Proteomes" id="UP000823388">
    <property type="component" value="Chromosome 3K"/>
</dbReference>
<dbReference type="EMBL" id="CM029041">
    <property type="protein sequence ID" value="KAG2624570.1"/>
    <property type="molecule type" value="Genomic_DNA"/>
</dbReference>
<keyword evidence="3" id="KW-1185">Reference proteome</keyword>
<evidence type="ECO:0000313" key="3">
    <source>
        <dbReference type="Proteomes" id="UP000823388"/>
    </source>
</evidence>